<dbReference type="OMA" id="FYFLKWV"/>
<dbReference type="GO" id="GO:0008374">
    <property type="term" value="F:O-acyltransferase activity"/>
    <property type="evidence" value="ECO:0007669"/>
    <property type="project" value="InterPro"/>
</dbReference>
<keyword evidence="5" id="KW-1185">Reference proteome</keyword>
<dbReference type="VEuPathDB" id="FungiDB:MSYG_4414"/>
<comment type="catalytic activity">
    <reaction evidence="1">
        <text>a diacylglycerol + H2O = a monoacylglycerol + a fatty acid + H(+)</text>
        <dbReference type="Rhea" id="RHEA:32731"/>
        <dbReference type="ChEBI" id="CHEBI:15377"/>
        <dbReference type="ChEBI" id="CHEBI:15378"/>
        <dbReference type="ChEBI" id="CHEBI:17408"/>
        <dbReference type="ChEBI" id="CHEBI:18035"/>
        <dbReference type="ChEBI" id="CHEBI:28868"/>
    </reaction>
</comment>
<dbReference type="STRING" id="1230383.A0A1M8ACB0"/>
<evidence type="ECO:0000256" key="2">
    <source>
        <dbReference type="ARBA" id="ARBA00048461"/>
    </source>
</evidence>
<keyword evidence="4" id="KW-0012">Acyltransferase</keyword>
<dbReference type="SUPFAM" id="SSF53474">
    <property type="entry name" value="alpha/beta-Hydrolases"/>
    <property type="match status" value="1"/>
</dbReference>
<dbReference type="Pfam" id="PF02450">
    <property type="entry name" value="LCAT"/>
    <property type="match status" value="2"/>
</dbReference>
<keyword evidence="4" id="KW-0808">Transferase</keyword>
<keyword evidence="3" id="KW-0812">Transmembrane</keyword>
<keyword evidence="3" id="KW-1133">Transmembrane helix</keyword>
<dbReference type="OrthoDB" id="190846at2759"/>
<name>A0A1M8ACB0_MALS4</name>
<evidence type="ECO:0000313" key="5">
    <source>
        <dbReference type="Proteomes" id="UP000186303"/>
    </source>
</evidence>
<dbReference type="EMBL" id="LT671828">
    <property type="protein sequence ID" value="SHO80059.1"/>
    <property type="molecule type" value="Genomic_DNA"/>
</dbReference>
<gene>
    <name evidence="4" type="ORF">MSYG_4414</name>
</gene>
<evidence type="ECO:0000313" key="4">
    <source>
        <dbReference type="EMBL" id="SHO80059.1"/>
    </source>
</evidence>
<evidence type="ECO:0000256" key="1">
    <source>
        <dbReference type="ARBA" id="ARBA00047591"/>
    </source>
</evidence>
<organism evidence="4 5">
    <name type="scientific">Malassezia sympodialis (strain ATCC 42132)</name>
    <name type="common">Atopic eczema-associated yeast</name>
    <dbReference type="NCBI Taxonomy" id="1230383"/>
    <lineage>
        <taxon>Eukaryota</taxon>
        <taxon>Fungi</taxon>
        <taxon>Dikarya</taxon>
        <taxon>Basidiomycota</taxon>
        <taxon>Ustilaginomycotina</taxon>
        <taxon>Malasseziomycetes</taxon>
        <taxon>Malasseziales</taxon>
        <taxon>Malasseziaceae</taxon>
        <taxon>Malassezia</taxon>
    </lineage>
</organism>
<feature type="transmembrane region" description="Helical" evidence="3">
    <location>
        <begin position="20"/>
        <end position="40"/>
    </location>
</feature>
<dbReference type="AlphaFoldDB" id="A0A1M8ACB0"/>
<keyword evidence="3" id="KW-0472">Membrane</keyword>
<dbReference type="PANTHER" id="PTHR11440">
    <property type="entry name" value="LECITHIN-CHOLESTEROL ACYLTRANSFERASE-RELATED"/>
    <property type="match status" value="1"/>
</dbReference>
<dbReference type="InterPro" id="IPR003386">
    <property type="entry name" value="LACT/PDAT_acylTrfase"/>
</dbReference>
<dbReference type="Gene3D" id="3.40.50.1820">
    <property type="entry name" value="alpha/beta hydrolase"/>
    <property type="match status" value="1"/>
</dbReference>
<dbReference type="GO" id="GO:0006629">
    <property type="term" value="P:lipid metabolic process"/>
    <property type="evidence" value="ECO:0007669"/>
    <property type="project" value="InterPro"/>
</dbReference>
<reference evidence="5" key="1">
    <citation type="journal article" date="2017" name="Nucleic Acids Res.">
        <title>Proteogenomics produces comprehensive and highly accurate protein-coding gene annotation in a complete genome assembly of Malassezia sympodialis.</title>
        <authorList>
            <person name="Zhu Y."/>
            <person name="Engstroem P.G."/>
            <person name="Tellgren-Roth C."/>
            <person name="Baudo C.D."/>
            <person name="Kennell J.C."/>
            <person name="Sun S."/>
            <person name="Billmyre R.B."/>
            <person name="Schroeder M.S."/>
            <person name="Andersson A."/>
            <person name="Holm T."/>
            <person name="Sigurgeirsson B."/>
            <person name="Wu G."/>
            <person name="Sankaranarayanan S.R."/>
            <person name="Siddharthan R."/>
            <person name="Sanyal K."/>
            <person name="Lundeberg J."/>
            <person name="Nystedt B."/>
            <person name="Boekhout T."/>
            <person name="Dawson T.L. Jr."/>
            <person name="Heitman J."/>
            <person name="Scheynius A."/>
            <person name="Lehtioe J."/>
        </authorList>
    </citation>
    <scope>NUCLEOTIDE SEQUENCE [LARGE SCALE GENOMIC DNA]</scope>
    <source>
        <strain evidence="5">ATCC 42132</strain>
    </source>
</reference>
<dbReference type="InterPro" id="IPR029058">
    <property type="entry name" value="AB_hydrolase_fold"/>
</dbReference>
<dbReference type="Proteomes" id="UP000186303">
    <property type="component" value="Chromosome 8"/>
</dbReference>
<evidence type="ECO:0000256" key="3">
    <source>
        <dbReference type="SAM" id="Phobius"/>
    </source>
</evidence>
<accession>A0A1M8ACB0</accession>
<comment type="catalytic activity">
    <reaction evidence="2">
        <text>a monoacylglycerol + H2O = glycerol + a fatty acid + H(+)</text>
        <dbReference type="Rhea" id="RHEA:15245"/>
        <dbReference type="ChEBI" id="CHEBI:15377"/>
        <dbReference type="ChEBI" id="CHEBI:15378"/>
        <dbReference type="ChEBI" id="CHEBI:17408"/>
        <dbReference type="ChEBI" id="CHEBI:17754"/>
        <dbReference type="ChEBI" id="CHEBI:28868"/>
    </reaction>
</comment>
<protein>
    <submittedName>
        <fullName evidence="4">Similar to S.cerevisiae protein LRO1 (Acyltransferase that catalyzes diacylglycerol esterification)</fullName>
    </submittedName>
</protein>
<sequence length="621" mass="69362">MSRSSRPSSSEGSSRTSRPVLRYGLLALAVVAAAVAILVSRDQWHMRHARSLMDILDDPIEALQLSSLKYDSLVPKDLRKNLEDILTKTSKWSETIDFQVGWELAKQGAKPEHPVVLIPGIVSTGLESWTTTDEESAYFRRRLWGSTSMLRSALFDKEKWVKHLMLDPETGLDPEGIRVRAAQGLDAASYFAAGYWVWSKIIENLAAVGYDINQIYLAGYDWRLSMYNLEERDHFFTRIVTQVEMNKKIFGKKTVLISHSMGGTVAFYFLKWAEYHLGAAWIDKNVEALVSISGTLLGVPKAMPALMTGEMRDTVQVPAMLANLLESFFSSRERAQLFRSWAGSASMLVKGGDVVWGNADGAPDDMDNATVTHGVMMEYQPKPDQNVSTKLTVSGVHDWLRQNAPKAFENMLATNYSYGFERSARQIRKNNADFTKWSNPLEAALPEAPHLKVYCLYGYNQPTERSYWMHQLPPDDEKLKLNPEHPLMTQSLNNGSNAKSLSLSRIDASVTRENEIPAIKQGVRMGEGDGTVSLLSLGAMCVEGWKHKRYNPANIKVVTHEVFHDPAAFDLRGGGSSGDHIDILGSHELNDAVVRVATGLGHTVEERILSPIRTYAARIAW</sequence>
<proteinExistence type="predicted"/>